<evidence type="ECO:0000256" key="1">
    <source>
        <dbReference type="SAM" id="Phobius"/>
    </source>
</evidence>
<reference evidence="2" key="1">
    <citation type="submission" date="2022-01" db="EMBL/GenBank/DDBJ databases">
        <authorList>
            <person name="Jo J.-H."/>
            <person name="Im W.-T."/>
        </authorList>
    </citation>
    <scope>NUCLEOTIDE SEQUENCE</scope>
    <source>
        <strain evidence="2">XY25</strain>
    </source>
</reference>
<sequence length="160" mass="18074">MEDKRGFFATIFTALMIFSGLVGVCTVAFISSWPWEKKDPVWKPAFRIVAVCAATKEPCGIAYGDFAEAKAKGLYASLEPAQPAGDVEEEKNWLKWKKEDGIYEVKASSWYFQNTIRYKLENETPVLVAYQDVDVSRAFTYGIGAALFMMAGLYLRKLRK</sequence>
<name>A0ABS9K5A4_9RHOO</name>
<keyword evidence="3" id="KW-1185">Reference proteome</keyword>
<dbReference type="RefSeq" id="WP_275711686.1">
    <property type="nucleotide sequence ID" value="NZ_JAKLTN010000002.1"/>
</dbReference>
<evidence type="ECO:0008006" key="4">
    <source>
        <dbReference type="Google" id="ProtNLM"/>
    </source>
</evidence>
<comment type="caution">
    <text evidence="2">The sequence shown here is derived from an EMBL/GenBank/DDBJ whole genome shotgun (WGS) entry which is preliminary data.</text>
</comment>
<evidence type="ECO:0000313" key="2">
    <source>
        <dbReference type="EMBL" id="MCG2578356.1"/>
    </source>
</evidence>
<feature type="transmembrane region" description="Helical" evidence="1">
    <location>
        <begin position="138"/>
        <end position="155"/>
    </location>
</feature>
<feature type="transmembrane region" description="Helical" evidence="1">
    <location>
        <begin position="7"/>
        <end position="30"/>
    </location>
</feature>
<dbReference type="EMBL" id="JAKLTN010000002">
    <property type="protein sequence ID" value="MCG2578356.1"/>
    <property type="molecule type" value="Genomic_DNA"/>
</dbReference>
<gene>
    <name evidence="2" type="ORF">LZ012_15285</name>
</gene>
<protein>
    <recommendedName>
        <fullName evidence="4">DUF3592 domain-containing protein</fullName>
    </recommendedName>
</protein>
<evidence type="ECO:0000313" key="3">
    <source>
        <dbReference type="Proteomes" id="UP001165384"/>
    </source>
</evidence>
<keyword evidence="1" id="KW-1133">Transmembrane helix</keyword>
<dbReference type="Proteomes" id="UP001165384">
    <property type="component" value="Unassembled WGS sequence"/>
</dbReference>
<accession>A0ABS9K5A4</accession>
<organism evidence="2 3">
    <name type="scientific">Dechloromonas hankyongensis</name>
    <dbReference type="NCBI Taxonomy" id="2908002"/>
    <lineage>
        <taxon>Bacteria</taxon>
        <taxon>Pseudomonadati</taxon>
        <taxon>Pseudomonadota</taxon>
        <taxon>Betaproteobacteria</taxon>
        <taxon>Rhodocyclales</taxon>
        <taxon>Azonexaceae</taxon>
        <taxon>Dechloromonas</taxon>
    </lineage>
</organism>
<proteinExistence type="predicted"/>
<keyword evidence="1" id="KW-0472">Membrane</keyword>
<keyword evidence="1" id="KW-0812">Transmembrane</keyword>